<evidence type="ECO:0000313" key="3">
    <source>
        <dbReference type="Proteomes" id="UP001139354"/>
    </source>
</evidence>
<dbReference type="PANTHER" id="PTHR35569">
    <property type="entry name" value="CYANAMIDE HYDRATASE DDI2-RELATED"/>
    <property type="match status" value="1"/>
</dbReference>
<evidence type="ECO:0000259" key="1">
    <source>
        <dbReference type="SMART" id="SM00471"/>
    </source>
</evidence>
<dbReference type="AlphaFoldDB" id="A0A9X1LX67"/>
<organism evidence="2 3">
    <name type="scientific">Microbacterium allomyrinae</name>
    <dbReference type="NCBI Taxonomy" id="2830666"/>
    <lineage>
        <taxon>Bacteria</taxon>
        <taxon>Bacillati</taxon>
        <taxon>Actinomycetota</taxon>
        <taxon>Actinomycetes</taxon>
        <taxon>Micrococcales</taxon>
        <taxon>Microbacteriaceae</taxon>
        <taxon>Microbacterium</taxon>
    </lineage>
</organism>
<name>A0A9X1LX67_9MICO</name>
<dbReference type="SMART" id="SM00471">
    <property type="entry name" value="HDc"/>
    <property type="match status" value="1"/>
</dbReference>
<feature type="domain" description="HD/PDEase" evidence="1">
    <location>
        <begin position="24"/>
        <end position="100"/>
    </location>
</feature>
<dbReference type="Pfam" id="PF01966">
    <property type="entry name" value="HD"/>
    <property type="match status" value="1"/>
</dbReference>
<dbReference type="InterPro" id="IPR003607">
    <property type="entry name" value="HD/PDEase_dom"/>
</dbReference>
<accession>A0A9X1LX67</accession>
<gene>
    <name evidence="2" type="ORF">KEC57_14425</name>
</gene>
<dbReference type="SUPFAM" id="SSF109604">
    <property type="entry name" value="HD-domain/PDEase-like"/>
    <property type="match status" value="1"/>
</dbReference>
<dbReference type="Gene3D" id="1.10.3210.10">
    <property type="entry name" value="Hypothetical protein af1432"/>
    <property type="match status" value="1"/>
</dbReference>
<sequence length="210" mass="21848">MTDTLALPTGPMADGILAAVHASESGALARHSIRTFLFAEIIAARSGADAHPEYDRDVLFAATVLHDLGLGSEAPGSERFEIEGADRAAALLQEHGMAQGDIERVWDAIALHTSAGIAERRGVIASLTRAGVAADLGRYADAVSDYEAVIHAAYPRSRAVGAIVDAVVMHAGRSATAGAPYTLAGELARERLLGGPTRLELSVATVPWST</sequence>
<dbReference type="RefSeq" id="WP_229385369.1">
    <property type="nucleotide sequence ID" value="NZ_JAGTTN010000005.1"/>
</dbReference>
<dbReference type="InterPro" id="IPR006674">
    <property type="entry name" value="HD_domain"/>
</dbReference>
<comment type="caution">
    <text evidence="2">The sequence shown here is derived from an EMBL/GenBank/DDBJ whole genome shotgun (WGS) entry which is preliminary data.</text>
</comment>
<dbReference type="PANTHER" id="PTHR35569:SF1">
    <property type="entry name" value="CYANAMIDE HYDRATASE DDI2-RELATED"/>
    <property type="match status" value="1"/>
</dbReference>
<proteinExistence type="predicted"/>
<dbReference type="Proteomes" id="UP001139354">
    <property type="component" value="Unassembled WGS sequence"/>
</dbReference>
<keyword evidence="3" id="KW-1185">Reference proteome</keyword>
<protein>
    <submittedName>
        <fullName evidence="2">HD domain-containing protein</fullName>
    </submittedName>
</protein>
<dbReference type="EMBL" id="JAGTTN010000005">
    <property type="protein sequence ID" value="MCC2033381.1"/>
    <property type="molecule type" value="Genomic_DNA"/>
</dbReference>
<evidence type="ECO:0000313" key="2">
    <source>
        <dbReference type="EMBL" id="MCC2033381.1"/>
    </source>
</evidence>
<reference evidence="2" key="1">
    <citation type="submission" date="2021-04" db="EMBL/GenBank/DDBJ databases">
        <title>Microbacterium tenobrionis sp. nov. and Microbacterium allomyrinae sp. nov., isolated from larvae of Tenobrio molitor and Allomyrina dichotoma, respectively.</title>
        <authorList>
            <person name="Lee S.D."/>
        </authorList>
    </citation>
    <scope>NUCLEOTIDE SEQUENCE</scope>
    <source>
        <strain evidence="2">BWT-G7</strain>
    </source>
</reference>